<sequence length="152" mass="17175">MEDDGGAVPHLHECCTMPFVRHPGIFGEAPEGDRQAGPRCAQTHTGGIGPMGDGVVLFHGERGDATVKIAYENRLRLPKQNIARRMLIHTIFAGRSTRWTRQTAALRRHFELPPPVCLEKAEEAQRTRLGEGVQQRMREKEIDAWWRPSETK</sequence>
<keyword evidence="2" id="KW-1185">Reference proteome</keyword>
<name>A0ACB7RV46_HYAAI</name>
<gene>
    <name evidence="1" type="ORF">HPB50_008567</name>
</gene>
<dbReference type="Proteomes" id="UP000821845">
    <property type="component" value="Chromosome 7"/>
</dbReference>
<organism evidence="1 2">
    <name type="scientific">Hyalomma asiaticum</name>
    <name type="common">Tick</name>
    <dbReference type="NCBI Taxonomy" id="266040"/>
    <lineage>
        <taxon>Eukaryota</taxon>
        <taxon>Metazoa</taxon>
        <taxon>Ecdysozoa</taxon>
        <taxon>Arthropoda</taxon>
        <taxon>Chelicerata</taxon>
        <taxon>Arachnida</taxon>
        <taxon>Acari</taxon>
        <taxon>Parasitiformes</taxon>
        <taxon>Ixodida</taxon>
        <taxon>Ixodoidea</taxon>
        <taxon>Ixodidae</taxon>
        <taxon>Hyalomminae</taxon>
        <taxon>Hyalomma</taxon>
    </lineage>
</organism>
<dbReference type="EMBL" id="CM023487">
    <property type="protein sequence ID" value="KAH6925694.1"/>
    <property type="molecule type" value="Genomic_DNA"/>
</dbReference>
<comment type="caution">
    <text evidence="1">The sequence shown here is derived from an EMBL/GenBank/DDBJ whole genome shotgun (WGS) entry which is preliminary data.</text>
</comment>
<proteinExistence type="predicted"/>
<accession>A0ACB7RV46</accession>
<evidence type="ECO:0000313" key="2">
    <source>
        <dbReference type="Proteomes" id="UP000821845"/>
    </source>
</evidence>
<protein>
    <submittedName>
        <fullName evidence="1">Uncharacterized protein</fullName>
    </submittedName>
</protein>
<evidence type="ECO:0000313" key="1">
    <source>
        <dbReference type="EMBL" id="KAH6925694.1"/>
    </source>
</evidence>
<reference evidence="1" key="1">
    <citation type="submission" date="2020-05" db="EMBL/GenBank/DDBJ databases">
        <title>Large-scale comparative analyses of tick genomes elucidate their genetic diversity and vector capacities.</title>
        <authorList>
            <person name="Jia N."/>
            <person name="Wang J."/>
            <person name="Shi W."/>
            <person name="Du L."/>
            <person name="Sun Y."/>
            <person name="Zhan W."/>
            <person name="Jiang J."/>
            <person name="Wang Q."/>
            <person name="Zhang B."/>
            <person name="Ji P."/>
            <person name="Sakyi L.B."/>
            <person name="Cui X."/>
            <person name="Yuan T."/>
            <person name="Jiang B."/>
            <person name="Yang W."/>
            <person name="Lam T.T.-Y."/>
            <person name="Chang Q."/>
            <person name="Ding S."/>
            <person name="Wang X."/>
            <person name="Zhu J."/>
            <person name="Ruan X."/>
            <person name="Zhao L."/>
            <person name="Wei J."/>
            <person name="Que T."/>
            <person name="Du C."/>
            <person name="Cheng J."/>
            <person name="Dai P."/>
            <person name="Han X."/>
            <person name="Huang E."/>
            <person name="Gao Y."/>
            <person name="Liu J."/>
            <person name="Shao H."/>
            <person name="Ye R."/>
            <person name="Li L."/>
            <person name="Wei W."/>
            <person name="Wang X."/>
            <person name="Wang C."/>
            <person name="Yang T."/>
            <person name="Huo Q."/>
            <person name="Li W."/>
            <person name="Guo W."/>
            <person name="Chen H."/>
            <person name="Zhou L."/>
            <person name="Ni X."/>
            <person name="Tian J."/>
            <person name="Zhou Y."/>
            <person name="Sheng Y."/>
            <person name="Liu T."/>
            <person name="Pan Y."/>
            <person name="Xia L."/>
            <person name="Li J."/>
            <person name="Zhao F."/>
            <person name="Cao W."/>
        </authorList>
    </citation>
    <scope>NUCLEOTIDE SEQUENCE</scope>
    <source>
        <strain evidence="1">Hyas-2018</strain>
    </source>
</reference>